<reference evidence="1 2" key="1">
    <citation type="journal article" date="2013" name="Nature">
        <title>Insights into bilaterian evolution from three spiralian genomes.</title>
        <authorList>
            <person name="Simakov O."/>
            <person name="Marletaz F."/>
            <person name="Cho S.J."/>
            <person name="Edsinger-Gonzales E."/>
            <person name="Havlak P."/>
            <person name="Hellsten U."/>
            <person name="Kuo D.H."/>
            <person name="Larsson T."/>
            <person name="Lv J."/>
            <person name="Arendt D."/>
            <person name="Savage R."/>
            <person name="Osoegawa K."/>
            <person name="de Jong P."/>
            <person name="Grimwood J."/>
            <person name="Chapman J.A."/>
            <person name="Shapiro H."/>
            <person name="Aerts A."/>
            <person name="Otillar R.P."/>
            <person name="Terry A.Y."/>
            <person name="Boore J.L."/>
            <person name="Grigoriev I.V."/>
            <person name="Lindberg D.R."/>
            <person name="Seaver E.C."/>
            <person name="Weisblat D.A."/>
            <person name="Putnam N.H."/>
            <person name="Rokhsar D.S."/>
        </authorList>
    </citation>
    <scope>NUCLEOTIDE SEQUENCE [LARGE SCALE GENOMIC DNA]</scope>
</reference>
<dbReference type="PANTHER" id="PTHR23290">
    <property type="entry name" value="RRNA N6-ADENOSINE-METHYLTRANSFERASE METTL5"/>
    <property type="match status" value="1"/>
</dbReference>
<evidence type="ECO:0000313" key="1">
    <source>
        <dbReference type="EMBL" id="ESO94652.1"/>
    </source>
</evidence>
<dbReference type="InterPro" id="IPR029063">
    <property type="entry name" value="SAM-dependent_MTases_sf"/>
</dbReference>
<evidence type="ECO:0000313" key="2">
    <source>
        <dbReference type="Proteomes" id="UP000030746"/>
    </source>
</evidence>
<dbReference type="EMBL" id="KB201777">
    <property type="protein sequence ID" value="ESO94652.1"/>
    <property type="molecule type" value="Genomic_DNA"/>
</dbReference>
<dbReference type="PANTHER" id="PTHR23290:SF0">
    <property type="entry name" value="RRNA N6-ADENOSINE-METHYLTRANSFERASE METTL5"/>
    <property type="match status" value="1"/>
</dbReference>
<protein>
    <submittedName>
        <fullName evidence="1">Uncharacterized protein</fullName>
    </submittedName>
</protein>
<gene>
    <name evidence="1" type="ORF">LOTGIDRAFT_147513</name>
</gene>
<dbReference type="AlphaFoldDB" id="V4ACT0"/>
<feature type="non-terminal residue" evidence="1">
    <location>
        <position position="1"/>
    </location>
</feature>
<dbReference type="OMA" id="TEWGVEM"/>
<organism evidence="1 2">
    <name type="scientific">Lottia gigantea</name>
    <name type="common">Giant owl limpet</name>
    <dbReference type="NCBI Taxonomy" id="225164"/>
    <lineage>
        <taxon>Eukaryota</taxon>
        <taxon>Metazoa</taxon>
        <taxon>Spiralia</taxon>
        <taxon>Lophotrochozoa</taxon>
        <taxon>Mollusca</taxon>
        <taxon>Gastropoda</taxon>
        <taxon>Patellogastropoda</taxon>
        <taxon>Lottioidea</taxon>
        <taxon>Lottiidae</taxon>
        <taxon>Lottia</taxon>
    </lineage>
</organism>
<dbReference type="Proteomes" id="UP000030746">
    <property type="component" value="Unassembled WGS sequence"/>
</dbReference>
<dbReference type="GO" id="GO:0008988">
    <property type="term" value="F:rRNA (adenine-N6-)-methyltransferase activity"/>
    <property type="evidence" value="ECO:0007669"/>
    <property type="project" value="TreeGrafter"/>
</dbReference>
<dbReference type="KEGG" id="lgi:LOTGIDRAFT_147513"/>
<name>V4ACT0_LOTGI</name>
<accession>V4ACT0</accession>
<dbReference type="STRING" id="225164.V4ACT0"/>
<dbReference type="RefSeq" id="XP_009054660.1">
    <property type="nucleotide sequence ID" value="XM_009056412.1"/>
</dbReference>
<dbReference type="GeneID" id="20235262"/>
<sequence length="79" mass="9009">GIDVKFLQVGLLMSNNSVYSLHKTSTRPFLQKKSEEWGVEMEVVAELRFNLSKTLKCHKKNSVDVEVDFIKLSHKTGKS</sequence>
<dbReference type="CTD" id="20235262"/>
<keyword evidence="2" id="KW-1185">Reference proteome</keyword>
<proteinExistence type="predicted"/>
<dbReference type="InterPro" id="IPR051720">
    <property type="entry name" value="rRNA_MeTrfase/Polyamine_Synth"/>
</dbReference>
<dbReference type="Gene3D" id="3.40.50.150">
    <property type="entry name" value="Vaccinia Virus protein VP39"/>
    <property type="match status" value="1"/>
</dbReference>
<dbReference type="OrthoDB" id="419617at2759"/>